<protein>
    <recommendedName>
        <fullName evidence="3">Arrestin C-terminal-like domain-containing protein</fullName>
    </recommendedName>
</protein>
<dbReference type="InterPro" id="IPR011022">
    <property type="entry name" value="Arrestin_C-like"/>
</dbReference>
<dbReference type="Gene3D" id="2.60.40.640">
    <property type="match status" value="2"/>
</dbReference>
<dbReference type="SMART" id="SM01017">
    <property type="entry name" value="Arrestin_C"/>
    <property type="match status" value="1"/>
</dbReference>
<sequence length="460" mass="51604">MLAVVFSRTSPVYRPGELLLGDVVITTTTQCKILDLTVNYCGISSVSFVVAKGEGNARTCEKVEETDTHLDVLHPLVRSYRGVVVEPGVHTYDFSLQLPHLLPSSYKSPYGHISYYVSVHLITSEGTSDVRKPYVVRAPVNINLFLSGQNPKCAEMTQKYGLIRNRSLRLKASVTKTCFVPGEIISVFIEALNETDRDLRYLFCTLKQITHVLVQLQDETVSRVTKQCLTTLAHKTTKGRRYHSWLCKLPSPTFLTPTIAASTIVFVTYSLQVSARLKRVPIPPDIQIPIVFGVRVPTSPQCSPQPSDTKFVRRVSRQHLPGVHCPIQRRNNLISSVAKMIRQGDRQSPTATNPRRRVSVVTQPRIIFPNIPRRGSCQLILNGVSLTREDSNDSLVSGICTREIPFSRFEDDFSTHTGKTCDELNATNLMEDNESLPITDSLRRQSMTTNDLVQNIFTDF</sequence>
<dbReference type="Pfam" id="PF00339">
    <property type="entry name" value="Arrestin_N"/>
    <property type="match status" value="1"/>
</dbReference>
<dbReference type="InterPro" id="IPR011021">
    <property type="entry name" value="Arrestin-like_N"/>
</dbReference>
<dbReference type="GO" id="GO:0015031">
    <property type="term" value="P:protein transport"/>
    <property type="evidence" value="ECO:0007669"/>
    <property type="project" value="TreeGrafter"/>
</dbReference>
<comment type="similarity">
    <text evidence="1">Belongs to the arrestin family.</text>
</comment>
<dbReference type="InterPro" id="IPR014752">
    <property type="entry name" value="Arrestin-like_C"/>
</dbReference>
<gene>
    <name evidence="4" type="ORF">g.57726</name>
</gene>
<dbReference type="Pfam" id="PF02752">
    <property type="entry name" value="Arrestin_C"/>
    <property type="match status" value="1"/>
</dbReference>
<evidence type="ECO:0000256" key="1">
    <source>
        <dbReference type="ARBA" id="ARBA00005298"/>
    </source>
</evidence>
<dbReference type="PANTHER" id="PTHR11188:SF17">
    <property type="entry name" value="FI21816P1"/>
    <property type="match status" value="1"/>
</dbReference>
<dbReference type="SUPFAM" id="SSF81296">
    <property type="entry name" value="E set domains"/>
    <property type="match status" value="2"/>
</dbReference>
<dbReference type="InterPro" id="IPR050357">
    <property type="entry name" value="Arrestin_domain-protein"/>
</dbReference>
<feature type="non-terminal residue" evidence="4">
    <location>
        <position position="460"/>
    </location>
</feature>
<dbReference type="GO" id="GO:0005737">
    <property type="term" value="C:cytoplasm"/>
    <property type="evidence" value="ECO:0007669"/>
    <property type="project" value="TreeGrafter"/>
</dbReference>
<organism evidence="4">
    <name type="scientific">Homalodisca liturata</name>
    <dbReference type="NCBI Taxonomy" id="320908"/>
    <lineage>
        <taxon>Eukaryota</taxon>
        <taxon>Metazoa</taxon>
        <taxon>Ecdysozoa</taxon>
        <taxon>Arthropoda</taxon>
        <taxon>Hexapoda</taxon>
        <taxon>Insecta</taxon>
        <taxon>Pterygota</taxon>
        <taxon>Neoptera</taxon>
        <taxon>Paraneoptera</taxon>
        <taxon>Hemiptera</taxon>
        <taxon>Auchenorrhyncha</taxon>
        <taxon>Membracoidea</taxon>
        <taxon>Cicadellidae</taxon>
        <taxon>Cicadellinae</taxon>
        <taxon>Proconiini</taxon>
        <taxon>Homalodisca</taxon>
    </lineage>
</organism>
<dbReference type="AlphaFoldDB" id="A0A1B6IJ20"/>
<reference evidence="4" key="1">
    <citation type="submission" date="2015-11" db="EMBL/GenBank/DDBJ databases">
        <title>De novo transcriptome assembly of four potential Pierce s Disease insect vectors from Arizona vineyards.</title>
        <authorList>
            <person name="Tassone E.E."/>
        </authorList>
    </citation>
    <scope>NUCLEOTIDE SEQUENCE</scope>
</reference>
<dbReference type="PANTHER" id="PTHR11188">
    <property type="entry name" value="ARRESTIN DOMAIN CONTAINING PROTEIN"/>
    <property type="match status" value="1"/>
</dbReference>
<evidence type="ECO:0000256" key="2">
    <source>
        <dbReference type="ARBA" id="ARBA00022606"/>
    </source>
</evidence>
<proteinExistence type="inferred from homology"/>
<feature type="domain" description="Arrestin C-terminal-like" evidence="3">
    <location>
        <begin position="164"/>
        <end position="301"/>
    </location>
</feature>
<keyword evidence="2" id="KW-0716">Sensory transduction</keyword>
<accession>A0A1B6IJ20</accession>
<evidence type="ECO:0000313" key="4">
    <source>
        <dbReference type="EMBL" id="JAS86915.1"/>
    </source>
</evidence>
<dbReference type="EMBL" id="GECU01020791">
    <property type="protein sequence ID" value="JAS86915.1"/>
    <property type="molecule type" value="Transcribed_RNA"/>
</dbReference>
<evidence type="ECO:0000259" key="3">
    <source>
        <dbReference type="SMART" id="SM01017"/>
    </source>
</evidence>
<dbReference type="InterPro" id="IPR014756">
    <property type="entry name" value="Ig_E-set"/>
</dbReference>
<name>A0A1B6IJ20_9HEMI</name>